<dbReference type="AlphaFoldDB" id="A0A1S0U9A9"/>
<gene>
    <name evidence="3" type="ORF">LOAG_01575</name>
</gene>
<evidence type="ECO:0000313" key="3">
    <source>
        <dbReference type="EMBL" id="EFO26900.2"/>
    </source>
</evidence>
<name>A0A1S0U9A9_LOALO</name>
<sequence>MLSVYKLIMIFFTAIQCQRISNRELDLFHPGHKLLKDNWMVEDEDGNCDVVEEALWSRYFFRGMIVGFLIGLCGGVLLGFLCWQVQVHKESYNL</sequence>
<proteinExistence type="predicted"/>
<dbReference type="EMBL" id="JH712077">
    <property type="protein sequence ID" value="EFO26900.2"/>
    <property type="molecule type" value="Genomic_DNA"/>
</dbReference>
<reference evidence="3" key="1">
    <citation type="submission" date="2012-04" db="EMBL/GenBank/DDBJ databases">
        <title>The Genome Sequence of Loa loa.</title>
        <authorList>
            <consortium name="The Broad Institute Genome Sequencing Platform"/>
            <consortium name="Broad Institute Genome Sequencing Center for Infectious Disease"/>
            <person name="Nutman T.B."/>
            <person name="Fink D.L."/>
            <person name="Russ C."/>
            <person name="Young S."/>
            <person name="Zeng Q."/>
            <person name="Gargeya S."/>
            <person name="Alvarado L."/>
            <person name="Berlin A."/>
            <person name="Chapman S.B."/>
            <person name="Chen Z."/>
            <person name="Freedman E."/>
            <person name="Gellesch M."/>
            <person name="Goldberg J."/>
            <person name="Griggs A."/>
            <person name="Gujja S."/>
            <person name="Heilman E.R."/>
            <person name="Heiman D."/>
            <person name="Howarth C."/>
            <person name="Mehta T."/>
            <person name="Neiman D."/>
            <person name="Pearson M."/>
            <person name="Roberts A."/>
            <person name="Saif S."/>
            <person name="Shea T."/>
            <person name="Shenoy N."/>
            <person name="Sisk P."/>
            <person name="Stolte C."/>
            <person name="Sykes S."/>
            <person name="White J."/>
            <person name="Yandava C."/>
            <person name="Haas B."/>
            <person name="Henn M.R."/>
            <person name="Nusbaum C."/>
            <person name="Birren B."/>
        </authorList>
    </citation>
    <scope>NUCLEOTIDE SEQUENCE [LARGE SCALE GENOMIC DNA]</scope>
</reference>
<dbReference type="KEGG" id="loa:LOAG_01575"/>
<protein>
    <submittedName>
        <fullName evidence="3">Uncharacterized protein</fullName>
    </submittedName>
</protein>
<dbReference type="OMA" id="TICFPRI"/>
<keyword evidence="2" id="KW-0732">Signal</keyword>
<keyword evidence="1" id="KW-0472">Membrane</keyword>
<evidence type="ECO:0000256" key="2">
    <source>
        <dbReference type="SAM" id="SignalP"/>
    </source>
</evidence>
<dbReference type="OrthoDB" id="5834396at2759"/>
<feature type="transmembrane region" description="Helical" evidence="1">
    <location>
        <begin position="59"/>
        <end position="83"/>
    </location>
</feature>
<evidence type="ECO:0000256" key="1">
    <source>
        <dbReference type="SAM" id="Phobius"/>
    </source>
</evidence>
<accession>A0A1S0U9A9</accession>
<organism evidence="3">
    <name type="scientific">Loa loa</name>
    <name type="common">Eye worm</name>
    <name type="synonym">Filaria loa</name>
    <dbReference type="NCBI Taxonomy" id="7209"/>
    <lineage>
        <taxon>Eukaryota</taxon>
        <taxon>Metazoa</taxon>
        <taxon>Ecdysozoa</taxon>
        <taxon>Nematoda</taxon>
        <taxon>Chromadorea</taxon>
        <taxon>Rhabditida</taxon>
        <taxon>Spirurina</taxon>
        <taxon>Spiruromorpha</taxon>
        <taxon>Filarioidea</taxon>
        <taxon>Onchocercidae</taxon>
        <taxon>Loa</taxon>
    </lineage>
</organism>
<dbReference type="RefSeq" id="XP_020303793.1">
    <property type="nucleotide sequence ID" value="XM_020445785.1"/>
</dbReference>
<dbReference type="GeneID" id="31251338"/>
<dbReference type="InParanoid" id="A0A1S0U9A9"/>
<feature type="chain" id="PRO_5010323620" evidence="2">
    <location>
        <begin position="18"/>
        <end position="94"/>
    </location>
</feature>
<keyword evidence="1" id="KW-0812">Transmembrane</keyword>
<feature type="signal peptide" evidence="2">
    <location>
        <begin position="1"/>
        <end position="17"/>
    </location>
</feature>
<dbReference type="CTD" id="31251338"/>
<keyword evidence="1" id="KW-1133">Transmembrane helix</keyword>